<dbReference type="EMBL" id="CP010836">
    <property type="protein sequence ID" value="AJP72285.1"/>
    <property type="molecule type" value="Genomic_DNA"/>
</dbReference>
<keyword evidence="3" id="KW-1185">Reference proteome</keyword>
<dbReference type="InterPro" id="IPR001387">
    <property type="entry name" value="Cro/C1-type_HTH"/>
</dbReference>
<feature type="domain" description="HTH cro/C1-type" evidence="1">
    <location>
        <begin position="10"/>
        <end position="64"/>
    </location>
</feature>
<name>A0A7U4J8M8_9SPHN</name>
<dbReference type="SMART" id="SM00530">
    <property type="entry name" value="HTH_XRE"/>
    <property type="match status" value="1"/>
</dbReference>
<evidence type="ECO:0000313" key="2">
    <source>
        <dbReference type="EMBL" id="AJP72285.1"/>
    </source>
</evidence>
<reference evidence="2 3" key="1">
    <citation type="journal article" date="2015" name="Int. J. Syst. Evol. Microbiol.">
        <title>Sphingomonas hengshuiensis sp. nov., isolated from lake wetland.</title>
        <authorList>
            <person name="Wei S."/>
            <person name="Wang T."/>
            <person name="Liu H."/>
            <person name="Zhang C."/>
            <person name="Guo J."/>
            <person name="Wang Q."/>
            <person name="Liang K."/>
            <person name="Zhang Z."/>
        </authorList>
    </citation>
    <scope>NUCLEOTIDE SEQUENCE [LARGE SCALE GENOMIC DNA]</scope>
    <source>
        <strain evidence="2 3">WHSC-8</strain>
    </source>
</reference>
<evidence type="ECO:0000313" key="3">
    <source>
        <dbReference type="Proteomes" id="UP000032300"/>
    </source>
</evidence>
<reference evidence="2 3" key="2">
    <citation type="submission" date="2015-02" db="EMBL/GenBank/DDBJ databases">
        <title>The complete genome of Sphingomonas hengshuiensis sp. WHSC-8 isolated from soil of Hengshui Lake.</title>
        <authorList>
            <person name="Wei S."/>
            <person name="Guo J."/>
            <person name="Su C."/>
            <person name="Wu R."/>
            <person name="Zhang Z."/>
            <person name="Liang K."/>
            <person name="Li H."/>
            <person name="Wang T."/>
            <person name="Liu H."/>
            <person name="Zhang C."/>
            <person name="Li Z."/>
            <person name="Wang Q."/>
            <person name="Meng J."/>
        </authorList>
    </citation>
    <scope>NUCLEOTIDE SEQUENCE [LARGE SCALE GENOMIC DNA]</scope>
    <source>
        <strain evidence="2 3">WHSC-8</strain>
    </source>
</reference>
<accession>A0A7U4J8M8</accession>
<evidence type="ECO:0000259" key="1">
    <source>
        <dbReference type="PROSITE" id="PS50943"/>
    </source>
</evidence>
<gene>
    <name evidence="2" type="ORF">TS85_11540</name>
</gene>
<dbReference type="GO" id="GO:0003677">
    <property type="term" value="F:DNA binding"/>
    <property type="evidence" value="ECO:0007669"/>
    <property type="project" value="InterPro"/>
</dbReference>
<dbReference type="AlphaFoldDB" id="A0A7U4J8M8"/>
<proteinExistence type="predicted"/>
<dbReference type="InterPro" id="IPR010982">
    <property type="entry name" value="Lambda_DNA-bd_dom_sf"/>
</dbReference>
<dbReference type="SUPFAM" id="SSF47413">
    <property type="entry name" value="lambda repressor-like DNA-binding domains"/>
    <property type="match status" value="1"/>
</dbReference>
<dbReference type="PROSITE" id="PS50943">
    <property type="entry name" value="HTH_CROC1"/>
    <property type="match status" value="1"/>
</dbReference>
<dbReference type="Proteomes" id="UP000032300">
    <property type="component" value="Chromosome"/>
</dbReference>
<protein>
    <recommendedName>
        <fullName evidence="1">HTH cro/C1-type domain-containing protein</fullName>
    </recommendedName>
</protein>
<dbReference type="RefSeq" id="WP_044332277.1">
    <property type="nucleotide sequence ID" value="NZ_CP010836.1"/>
</dbReference>
<dbReference type="Gene3D" id="1.10.260.40">
    <property type="entry name" value="lambda repressor-like DNA-binding domains"/>
    <property type="match status" value="1"/>
</dbReference>
<dbReference type="KEGG" id="sphi:TS85_11540"/>
<organism evidence="2 3">
    <name type="scientific">Sphingomonas hengshuiensis</name>
    <dbReference type="NCBI Taxonomy" id="1609977"/>
    <lineage>
        <taxon>Bacteria</taxon>
        <taxon>Pseudomonadati</taxon>
        <taxon>Pseudomonadota</taxon>
        <taxon>Alphaproteobacteria</taxon>
        <taxon>Sphingomonadales</taxon>
        <taxon>Sphingomonadaceae</taxon>
        <taxon>Sphingomonas</taxon>
    </lineage>
</organism>
<sequence length="95" mass="11206">MTEGQPNWFLREWIADKKMRQKDLLDRTQWQKSKLSKLVNGGSNYTRETLNALAVALGIEPYELLMRPERARAIREFEYSAYKLAAEGRMPFRPE</sequence>
<dbReference type="CDD" id="cd00093">
    <property type="entry name" value="HTH_XRE"/>
    <property type="match status" value="1"/>
</dbReference>
<dbReference type="Pfam" id="PF13443">
    <property type="entry name" value="HTH_26"/>
    <property type="match status" value="1"/>
</dbReference>